<dbReference type="Gene3D" id="3.90.1150.10">
    <property type="entry name" value="Aspartate Aminotransferase, domain 1"/>
    <property type="match status" value="1"/>
</dbReference>
<evidence type="ECO:0000256" key="3">
    <source>
        <dbReference type="PIRSR" id="PIRSR000390-1"/>
    </source>
</evidence>
<dbReference type="GO" id="GO:0000271">
    <property type="term" value="P:polysaccharide biosynthetic process"/>
    <property type="evidence" value="ECO:0007669"/>
    <property type="project" value="TreeGrafter"/>
</dbReference>
<evidence type="ECO:0000256" key="2">
    <source>
        <dbReference type="ARBA" id="ARBA00037999"/>
    </source>
</evidence>
<keyword evidence="6" id="KW-0032">Aminotransferase</keyword>
<dbReference type="GO" id="GO:0030170">
    <property type="term" value="F:pyridoxal phosphate binding"/>
    <property type="evidence" value="ECO:0007669"/>
    <property type="project" value="TreeGrafter"/>
</dbReference>
<dbReference type="GO" id="GO:0008483">
    <property type="term" value="F:transaminase activity"/>
    <property type="evidence" value="ECO:0007669"/>
    <property type="project" value="UniProtKB-KW"/>
</dbReference>
<accession>A0A517QUK2</accession>
<keyword evidence="6" id="KW-0808">Transferase</keyword>
<comment type="similarity">
    <text evidence="2 5">Belongs to the DegT/DnrJ/EryC1 family.</text>
</comment>
<dbReference type="EC" id="2.6.1.100" evidence="6"/>
<dbReference type="InterPro" id="IPR015422">
    <property type="entry name" value="PyrdxlP-dep_Trfase_small"/>
</dbReference>
<keyword evidence="7" id="KW-1185">Reference proteome</keyword>
<dbReference type="PIRSF" id="PIRSF000390">
    <property type="entry name" value="PLP_StrS"/>
    <property type="match status" value="1"/>
</dbReference>
<dbReference type="KEGG" id="tpol:Mal48_45960"/>
<dbReference type="SUPFAM" id="SSF53383">
    <property type="entry name" value="PLP-dependent transferases"/>
    <property type="match status" value="1"/>
</dbReference>
<dbReference type="InterPro" id="IPR000653">
    <property type="entry name" value="DegT/StrS_aminotransferase"/>
</dbReference>
<evidence type="ECO:0000256" key="1">
    <source>
        <dbReference type="ARBA" id="ARBA00022898"/>
    </source>
</evidence>
<dbReference type="AlphaFoldDB" id="A0A517QUK2"/>
<keyword evidence="1 4" id="KW-0663">Pyridoxal phosphate</keyword>
<dbReference type="PANTHER" id="PTHR30244">
    <property type="entry name" value="TRANSAMINASE"/>
    <property type="match status" value="1"/>
</dbReference>
<dbReference type="InterPro" id="IPR015421">
    <property type="entry name" value="PyrdxlP-dep_Trfase_major"/>
</dbReference>
<name>A0A517QUK2_9PLAN</name>
<sequence>MLPNGPPAWPISDAAIQQVFTELQASGAWGKYHAEHTTQLVKLLKAAYQAEHVLLTSSGTAAVELALRGLKISNGDEVILAAYDFKANFINVTLLGATPVLVDISKDDGQLDVAEIEQAISPQTKAILTSHLHGGMVDMPKLREVAQTHGLSIIEDCCQTSSQASIDKQSVGKFGDVAVLSFGGSKLLSAGRGGAVLTCRDDIAQRIRLYTQRGNEAYPLSEMQAAILEPQLDQLRDRHQRRLEAVTAIRNLSDQLQGLCPFSTRPETTADYYKLGFWYDADSFAGLSRETFCRAMRAEGIPFDPGFAALHRIHSRRRFRQAGRLEHADAAHESLVILHHPFLLQGAIAAQQLSQALEKIKAHPIRL</sequence>
<organism evidence="6 7">
    <name type="scientific">Thalassoglobus polymorphus</name>
    <dbReference type="NCBI Taxonomy" id="2527994"/>
    <lineage>
        <taxon>Bacteria</taxon>
        <taxon>Pseudomonadati</taxon>
        <taxon>Planctomycetota</taxon>
        <taxon>Planctomycetia</taxon>
        <taxon>Planctomycetales</taxon>
        <taxon>Planctomycetaceae</taxon>
        <taxon>Thalassoglobus</taxon>
    </lineage>
</organism>
<evidence type="ECO:0000256" key="5">
    <source>
        <dbReference type="RuleBase" id="RU004508"/>
    </source>
</evidence>
<evidence type="ECO:0000256" key="4">
    <source>
        <dbReference type="PIRSR" id="PIRSR000390-2"/>
    </source>
</evidence>
<evidence type="ECO:0000313" key="7">
    <source>
        <dbReference type="Proteomes" id="UP000315724"/>
    </source>
</evidence>
<dbReference type="EMBL" id="CP036267">
    <property type="protein sequence ID" value="QDT35320.1"/>
    <property type="molecule type" value="Genomic_DNA"/>
</dbReference>
<dbReference type="Pfam" id="PF01041">
    <property type="entry name" value="DegT_DnrJ_EryC1"/>
    <property type="match status" value="1"/>
</dbReference>
<protein>
    <submittedName>
        <fullName evidence="6">L-glutamine:2-deoxy-scyllo-inosose aminotransferase</fullName>
        <ecNumber evidence="6">2.6.1.100</ecNumber>
    </submittedName>
</protein>
<proteinExistence type="inferred from homology"/>
<feature type="active site" description="Proton acceptor" evidence="3">
    <location>
        <position position="186"/>
    </location>
</feature>
<dbReference type="InterPro" id="IPR015424">
    <property type="entry name" value="PyrdxlP-dep_Trfase"/>
</dbReference>
<feature type="modified residue" description="N6-(pyridoxal phosphate)lysine" evidence="4">
    <location>
        <position position="186"/>
    </location>
</feature>
<dbReference type="PANTHER" id="PTHR30244:SF36">
    <property type="entry name" value="3-OXO-GLUCOSE-6-PHOSPHATE:GLUTAMATE AMINOTRANSFERASE"/>
    <property type="match status" value="1"/>
</dbReference>
<dbReference type="Proteomes" id="UP000315724">
    <property type="component" value="Chromosome"/>
</dbReference>
<dbReference type="Gene3D" id="3.40.640.10">
    <property type="entry name" value="Type I PLP-dependent aspartate aminotransferase-like (Major domain)"/>
    <property type="match status" value="1"/>
</dbReference>
<gene>
    <name evidence="6" type="primary">btrR</name>
    <name evidence="6" type="ORF">Mal48_45960</name>
</gene>
<evidence type="ECO:0000313" key="6">
    <source>
        <dbReference type="EMBL" id="QDT35320.1"/>
    </source>
</evidence>
<reference evidence="6 7" key="1">
    <citation type="submission" date="2019-02" db="EMBL/GenBank/DDBJ databases">
        <title>Deep-cultivation of Planctomycetes and their phenomic and genomic characterization uncovers novel biology.</title>
        <authorList>
            <person name="Wiegand S."/>
            <person name="Jogler M."/>
            <person name="Boedeker C."/>
            <person name="Pinto D."/>
            <person name="Vollmers J."/>
            <person name="Rivas-Marin E."/>
            <person name="Kohn T."/>
            <person name="Peeters S.H."/>
            <person name="Heuer A."/>
            <person name="Rast P."/>
            <person name="Oberbeckmann S."/>
            <person name="Bunk B."/>
            <person name="Jeske O."/>
            <person name="Meyerdierks A."/>
            <person name="Storesund J.E."/>
            <person name="Kallscheuer N."/>
            <person name="Luecker S."/>
            <person name="Lage O.M."/>
            <person name="Pohl T."/>
            <person name="Merkel B.J."/>
            <person name="Hornburger P."/>
            <person name="Mueller R.-W."/>
            <person name="Bruemmer F."/>
            <person name="Labrenz M."/>
            <person name="Spormann A.M."/>
            <person name="Op den Camp H."/>
            <person name="Overmann J."/>
            <person name="Amann R."/>
            <person name="Jetten M.S.M."/>
            <person name="Mascher T."/>
            <person name="Medema M.H."/>
            <person name="Devos D.P."/>
            <person name="Kaster A.-K."/>
            <person name="Ovreas L."/>
            <person name="Rohde M."/>
            <person name="Galperin M.Y."/>
            <person name="Jogler C."/>
        </authorList>
    </citation>
    <scope>NUCLEOTIDE SEQUENCE [LARGE SCALE GENOMIC DNA]</scope>
    <source>
        <strain evidence="6 7">Mal48</strain>
    </source>
</reference>